<dbReference type="Pfam" id="PF04375">
    <property type="entry name" value="HemX"/>
    <property type="match status" value="1"/>
</dbReference>
<feature type="compositionally biased region" description="Basic and acidic residues" evidence="1">
    <location>
        <begin position="202"/>
        <end position="220"/>
    </location>
</feature>
<dbReference type="STRING" id="307486.GCA_000807215_01262"/>
<evidence type="ECO:0000313" key="3">
    <source>
        <dbReference type="EMBL" id="TSE33387.1"/>
    </source>
</evidence>
<dbReference type="PANTHER" id="PTHR38043">
    <property type="entry name" value="PROTEIN HEMX"/>
    <property type="match status" value="1"/>
</dbReference>
<name>A0A554XC16_9BURK</name>
<keyword evidence="4" id="KW-1185">Reference proteome</keyword>
<dbReference type="InterPro" id="IPR007470">
    <property type="entry name" value="HemX"/>
</dbReference>
<evidence type="ECO:0000256" key="2">
    <source>
        <dbReference type="SAM" id="Phobius"/>
    </source>
</evidence>
<dbReference type="AlphaFoldDB" id="A0A554XC16"/>
<keyword evidence="2" id="KW-0472">Membrane</keyword>
<protein>
    <submittedName>
        <fullName evidence="3">Putative uroporphyrinogen-III C-methyltransferase</fullName>
        <ecNumber evidence="3">2.1.1.107</ecNumber>
    </submittedName>
</protein>
<dbReference type="RefSeq" id="WP_043700623.1">
    <property type="nucleotide sequence ID" value="NZ_CP083911.1"/>
</dbReference>
<evidence type="ECO:0000256" key="1">
    <source>
        <dbReference type="SAM" id="MobiDB-lite"/>
    </source>
</evidence>
<feature type="transmembrane region" description="Helical" evidence="2">
    <location>
        <begin position="23"/>
        <end position="44"/>
    </location>
</feature>
<sequence>MSDAPTLNVPAAEPRPVPRRAGAWVAGAALALAVLAGAVSLWTWQRLARTQEELARRSAEWQAEQATTRALAEQAQATVNELQARLGVAEVKLSEVALQRAQLEELMRSVSRSRDDALVQELEAALRLAVQQSQLTGSIQPVVTALQVAQQRIERAAQPRLNPVQRAIARDLGRIRSAALVDVPALVMRLDELARAVDEWPLRADPPRDEPPVARDEGARRAAPKASEVAPLPAVAAGGEAASVSWWARVQATAIAWGQTAWARLRAAFGDLVRIRRIDVPEAVLLAPEEAYFLRENVRLTLLNARLAVLARQFDSARADVRAVERHLRRYFDIEAPRLRPVLQTLDELQRDLRHETLPRPDDTLAALAAAAEGR</sequence>
<keyword evidence="2" id="KW-0812">Transmembrane</keyword>
<organism evidence="3 4">
    <name type="scientific">Tepidimonas taiwanensis</name>
    <dbReference type="NCBI Taxonomy" id="307486"/>
    <lineage>
        <taxon>Bacteria</taxon>
        <taxon>Pseudomonadati</taxon>
        <taxon>Pseudomonadota</taxon>
        <taxon>Betaproteobacteria</taxon>
        <taxon>Burkholderiales</taxon>
        <taxon>Tepidimonas</taxon>
    </lineage>
</organism>
<dbReference type="OrthoDB" id="9787650at2"/>
<proteinExistence type="predicted"/>
<keyword evidence="3" id="KW-0489">Methyltransferase</keyword>
<dbReference type="EMBL" id="VJOM01000004">
    <property type="protein sequence ID" value="TSE33387.1"/>
    <property type="molecule type" value="Genomic_DNA"/>
</dbReference>
<dbReference type="GO" id="GO:0004851">
    <property type="term" value="F:uroporphyrin-III C-methyltransferase activity"/>
    <property type="evidence" value="ECO:0007669"/>
    <property type="project" value="UniProtKB-EC"/>
</dbReference>
<keyword evidence="3" id="KW-0808">Transferase</keyword>
<dbReference type="EC" id="2.1.1.107" evidence="3"/>
<dbReference type="PANTHER" id="PTHR38043:SF1">
    <property type="entry name" value="PROTEIN HEMX"/>
    <property type="match status" value="1"/>
</dbReference>
<accession>A0A554XC16</accession>
<comment type="caution">
    <text evidence="3">The sequence shown here is derived from an EMBL/GenBank/DDBJ whole genome shotgun (WGS) entry which is preliminary data.</text>
</comment>
<feature type="region of interest" description="Disordered" evidence="1">
    <location>
        <begin position="202"/>
        <end position="226"/>
    </location>
</feature>
<dbReference type="Proteomes" id="UP000317763">
    <property type="component" value="Unassembled WGS sequence"/>
</dbReference>
<dbReference type="GO" id="GO:0032259">
    <property type="term" value="P:methylation"/>
    <property type="evidence" value="ECO:0007669"/>
    <property type="project" value="UniProtKB-KW"/>
</dbReference>
<gene>
    <name evidence="3" type="primary">hemX</name>
    <name evidence="3" type="ORF">Ttaiw_00641</name>
</gene>
<evidence type="ECO:0000313" key="4">
    <source>
        <dbReference type="Proteomes" id="UP000317763"/>
    </source>
</evidence>
<reference evidence="3 4" key="1">
    <citation type="submission" date="2019-07" db="EMBL/GenBank/DDBJ databases">
        <title>Tepidimonas taiwanensis I1-1 draft genome.</title>
        <authorList>
            <person name="Da Costa M.S."/>
            <person name="Froufe H.J.C."/>
            <person name="Egas C."/>
            <person name="Albuquerque L."/>
        </authorList>
    </citation>
    <scope>NUCLEOTIDE SEQUENCE [LARGE SCALE GENOMIC DNA]</scope>
    <source>
        <strain evidence="3 4">I1-1</strain>
    </source>
</reference>
<keyword evidence="2" id="KW-1133">Transmembrane helix</keyword>